<keyword evidence="6 8" id="KW-0460">Magnesium</keyword>
<evidence type="ECO:0000256" key="7">
    <source>
        <dbReference type="ARBA" id="ARBA00038093"/>
    </source>
</evidence>
<dbReference type="EC" id="3.1.-.-" evidence="8"/>
<dbReference type="InterPro" id="IPR022907">
    <property type="entry name" value="VapC_family"/>
</dbReference>
<organism evidence="10 11">
    <name type="scientific">Paraburkholderia pallida</name>
    <dbReference type="NCBI Taxonomy" id="2547399"/>
    <lineage>
        <taxon>Bacteria</taxon>
        <taxon>Pseudomonadati</taxon>
        <taxon>Pseudomonadota</taxon>
        <taxon>Betaproteobacteria</taxon>
        <taxon>Burkholderiales</taxon>
        <taxon>Burkholderiaceae</taxon>
        <taxon>Paraburkholderia</taxon>
    </lineage>
</organism>
<dbReference type="KEGG" id="ppai:E1956_44390"/>
<dbReference type="EMBL" id="CP038152">
    <property type="protein sequence ID" value="QBR04176.1"/>
    <property type="molecule type" value="Genomic_DNA"/>
</dbReference>
<dbReference type="InterPro" id="IPR050556">
    <property type="entry name" value="Type_II_TA_system_RNase"/>
</dbReference>
<keyword evidence="2 8" id="KW-1277">Toxin-antitoxin system</keyword>
<feature type="domain" description="PIN" evidence="9">
    <location>
        <begin position="2"/>
        <end position="122"/>
    </location>
</feature>
<name>A0A4P7D5X3_9BURK</name>
<feature type="binding site" evidence="8">
    <location>
        <position position="104"/>
    </location>
    <ligand>
        <name>Mg(2+)</name>
        <dbReference type="ChEBI" id="CHEBI:18420"/>
    </ligand>
</feature>
<dbReference type="Proteomes" id="UP000295727">
    <property type="component" value="Plasmid unnamed1"/>
</dbReference>
<dbReference type="PANTHER" id="PTHR33653:SF1">
    <property type="entry name" value="RIBONUCLEASE VAPC2"/>
    <property type="match status" value="1"/>
</dbReference>
<keyword evidence="11" id="KW-1185">Reference proteome</keyword>
<keyword evidence="4 8" id="KW-0479">Metal-binding</keyword>
<evidence type="ECO:0000313" key="11">
    <source>
        <dbReference type="Proteomes" id="UP000295727"/>
    </source>
</evidence>
<dbReference type="OrthoDB" id="9804823at2"/>
<keyword evidence="3 8" id="KW-0540">Nuclease</keyword>
<dbReference type="AlphaFoldDB" id="A0A4P7D5X3"/>
<dbReference type="GO" id="GO:0016787">
    <property type="term" value="F:hydrolase activity"/>
    <property type="evidence" value="ECO:0007669"/>
    <property type="project" value="UniProtKB-KW"/>
</dbReference>
<gene>
    <name evidence="8" type="primary">vapC</name>
    <name evidence="10" type="ORF">E1956_44390</name>
</gene>
<evidence type="ECO:0000256" key="5">
    <source>
        <dbReference type="ARBA" id="ARBA00022801"/>
    </source>
</evidence>
<reference evidence="10 11" key="1">
    <citation type="submission" date="2019-03" db="EMBL/GenBank/DDBJ databases">
        <title>Paraburkholderia sp. 7MH5, isolated from subtropical forest soil.</title>
        <authorList>
            <person name="Gao Z.-H."/>
            <person name="Qiu L.-H."/>
        </authorList>
    </citation>
    <scope>NUCLEOTIDE SEQUENCE [LARGE SCALE GENOMIC DNA]</scope>
    <source>
        <strain evidence="10 11">7MH5</strain>
        <plasmid evidence="10 11">unnamed1</plasmid>
    </source>
</reference>
<keyword evidence="8" id="KW-0800">Toxin</keyword>
<dbReference type="GO" id="GO:0090729">
    <property type="term" value="F:toxin activity"/>
    <property type="evidence" value="ECO:0007669"/>
    <property type="project" value="UniProtKB-KW"/>
</dbReference>
<dbReference type="GO" id="GO:0004540">
    <property type="term" value="F:RNA nuclease activity"/>
    <property type="evidence" value="ECO:0007669"/>
    <property type="project" value="InterPro"/>
</dbReference>
<dbReference type="InterPro" id="IPR002716">
    <property type="entry name" value="PIN_dom"/>
</dbReference>
<keyword evidence="5 8" id="KW-0378">Hydrolase</keyword>
<dbReference type="RefSeq" id="WP_133197044.1">
    <property type="nucleotide sequence ID" value="NZ_CP038152.1"/>
</dbReference>
<dbReference type="Gene3D" id="3.40.50.1010">
    <property type="entry name" value="5'-nuclease"/>
    <property type="match status" value="1"/>
</dbReference>
<dbReference type="GO" id="GO:0000287">
    <property type="term" value="F:magnesium ion binding"/>
    <property type="evidence" value="ECO:0007669"/>
    <property type="project" value="UniProtKB-UniRule"/>
</dbReference>
<evidence type="ECO:0000256" key="1">
    <source>
        <dbReference type="ARBA" id="ARBA00001946"/>
    </source>
</evidence>
<evidence type="ECO:0000256" key="4">
    <source>
        <dbReference type="ARBA" id="ARBA00022723"/>
    </source>
</evidence>
<dbReference type="CDD" id="cd18731">
    <property type="entry name" value="PIN_NgFitB-like"/>
    <property type="match status" value="1"/>
</dbReference>
<evidence type="ECO:0000259" key="9">
    <source>
        <dbReference type="Pfam" id="PF01850"/>
    </source>
</evidence>
<comment type="cofactor">
    <cofactor evidence="1 8">
        <name>Mg(2+)</name>
        <dbReference type="ChEBI" id="CHEBI:18420"/>
    </cofactor>
</comment>
<geneLocation type="plasmid" evidence="10 11">
    <name>unnamed1</name>
</geneLocation>
<protein>
    <recommendedName>
        <fullName evidence="8">Ribonuclease VapC</fullName>
        <shortName evidence="8">RNase VapC</shortName>
        <ecNumber evidence="8">3.1.-.-</ecNumber>
    </recommendedName>
    <alternativeName>
        <fullName evidence="8">Toxin VapC</fullName>
    </alternativeName>
</protein>
<proteinExistence type="inferred from homology"/>
<comment type="similarity">
    <text evidence="7 8">Belongs to the PINc/VapC protein family.</text>
</comment>
<comment type="function">
    <text evidence="8">Toxic component of a toxin-antitoxin (TA) system. An RNase.</text>
</comment>
<evidence type="ECO:0000256" key="3">
    <source>
        <dbReference type="ARBA" id="ARBA00022722"/>
    </source>
</evidence>
<dbReference type="HAMAP" id="MF_00265">
    <property type="entry name" value="VapC_Nob1"/>
    <property type="match status" value="1"/>
</dbReference>
<evidence type="ECO:0000313" key="10">
    <source>
        <dbReference type="EMBL" id="QBR04176.1"/>
    </source>
</evidence>
<evidence type="ECO:0000256" key="8">
    <source>
        <dbReference type="HAMAP-Rule" id="MF_00265"/>
    </source>
</evidence>
<feature type="binding site" evidence="8">
    <location>
        <position position="5"/>
    </location>
    <ligand>
        <name>Mg(2+)</name>
        <dbReference type="ChEBI" id="CHEBI:18420"/>
    </ligand>
</feature>
<dbReference type="InterPro" id="IPR029060">
    <property type="entry name" value="PIN-like_dom_sf"/>
</dbReference>
<dbReference type="SUPFAM" id="SSF88723">
    <property type="entry name" value="PIN domain-like"/>
    <property type="match status" value="1"/>
</dbReference>
<evidence type="ECO:0000256" key="2">
    <source>
        <dbReference type="ARBA" id="ARBA00022649"/>
    </source>
</evidence>
<accession>A0A4P7D5X3</accession>
<keyword evidence="10" id="KW-0614">Plasmid</keyword>
<sequence>MIVLDTNVLSELLRPAPEPAVLAWFGRQPRAALFTTTLSRAEMLYGVNLLPAGARREGLAAAIAAIFDVDFAGRVLPFDWDAADAWAVLAAERRLAGQPVSQVDAMIAAIARSRGAAVATRNVKDFAGCGVDLDNPWLMRGQAN</sequence>
<dbReference type="Pfam" id="PF01850">
    <property type="entry name" value="PIN"/>
    <property type="match status" value="1"/>
</dbReference>
<evidence type="ECO:0000256" key="6">
    <source>
        <dbReference type="ARBA" id="ARBA00022842"/>
    </source>
</evidence>
<dbReference type="PANTHER" id="PTHR33653">
    <property type="entry name" value="RIBONUCLEASE VAPC2"/>
    <property type="match status" value="1"/>
</dbReference>